<protein>
    <submittedName>
        <fullName evidence="1">Uncharacterized protein</fullName>
    </submittedName>
</protein>
<dbReference type="Proteomes" id="UP001183246">
    <property type="component" value="Unassembled WGS sequence"/>
</dbReference>
<evidence type="ECO:0000313" key="2">
    <source>
        <dbReference type="Proteomes" id="UP001183246"/>
    </source>
</evidence>
<name>A0ABU2N1T1_9ACTN</name>
<feature type="non-terminal residue" evidence="1">
    <location>
        <position position="140"/>
    </location>
</feature>
<evidence type="ECO:0000313" key="1">
    <source>
        <dbReference type="EMBL" id="MDT0347870.1"/>
    </source>
</evidence>
<sequence length="140" mass="14683">TQKDLLYVQGLAGHMPADSKIRVSALTDEATTQLEKLGFKIRELPGGRQVEITAPTEKAASALNALIAKKLPAKELAVKADVGQTLADLGKVQDKVAHTKGRTVEMGALTSGAIKALEALGFKISHTKGKKISITVPTGT</sequence>
<feature type="non-terminal residue" evidence="1">
    <location>
        <position position="1"/>
    </location>
</feature>
<comment type="caution">
    <text evidence="1">The sequence shown here is derived from an EMBL/GenBank/DDBJ whole genome shotgun (WGS) entry which is preliminary data.</text>
</comment>
<proteinExistence type="predicted"/>
<reference evidence="2" key="1">
    <citation type="submission" date="2023-07" db="EMBL/GenBank/DDBJ databases">
        <title>30 novel species of actinomycetes from the DSMZ collection.</title>
        <authorList>
            <person name="Nouioui I."/>
        </authorList>
    </citation>
    <scope>NUCLEOTIDE SEQUENCE [LARGE SCALE GENOMIC DNA]</scope>
    <source>
        <strain evidence="2">DSM 44938</strain>
    </source>
</reference>
<keyword evidence="2" id="KW-1185">Reference proteome</keyword>
<dbReference type="EMBL" id="JAVREL010000136">
    <property type="protein sequence ID" value="MDT0347870.1"/>
    <property type="molecule type" value="Genomic_DNA"/>
</dbReference>
<gene>
    <name evidence="1" type="ORF">RM590_35735</name>
</gene>
<dbReference type="RefSeq" id="WP_311708974.1">
    <property type="nucleotide sequence ID" value="NZ_JAVREL010000136.1"/>
</dbReference>
<organism evidence="1 2">
    <name type="scientific">Streptomyces litchfieldiae</name>
    <dbReference type="NCBI Taxonomy" id="3075543"/>
    <lineage>
        <taxon>Bacteria</taxon>
        <taxon>Bacillati</taxon>
        <taxon>Actinomycetota</taxon>
        <taxon>Actinomycetes</taxon>
        <taxon>Kitasatosporales</taxon>
        <taxon>Streptomycetaceae</taxon>
        <taxon>Streptomyces</taxon>
    </lineage>
</organism>
<accession>A0ABU2N1T1</accession>